<reference evidence="2" key="1">
    <citation type="journal article" date="2021" name="PeerJ">
        <title>Extensive microbial diversity within the chicken gut microbiome revealed by metagenomics and culture.</title>
        <authorList>
            <person name="Gilroy R."/>
            <person name="Ravi A."/>
            <person name="Getino M."/>
            <person name="Pursley I."/>
            <person name="Horton D.L."/>
            <person name="Alikhan N.F."/>
            <person name="Baker D."/>
            <person name="Gharbi K."/>
            <person name="Hall N."/>
            <person name="Watson M."/>
            <person name="Adriaenssens E.M."/>
            <person name="Foster-Nyarko E."/>
            <person name="Jarju S."/>
            <person name="Secka A."/>
            <person name="Antonio M."/>
            <person name="Oren A."/>
            <person name="Chaudhuri R.R."/>
            <person name="La Ragione R."/>
            <person name="Hildebrand F."/>
            <person name="Pallen M.J."/>
        </authorList>
    </citation>
    <scope>NUCLEOTIDE SEQUENCE</scope>
    <source>
        <strain evidence="2">ChiHecec3B27-8219</strain>
    </source>
</reference>
<keyword evidence="1" id="KW-1133">Transmembrane helix</keyword>
<keyword evidence="1" id="KW-0472">Membrane</keyword>
<organism evidence="2 3">
    <name type="scientific">Candidatus Prevotella avicola</name>
    <dbReference type="NCBI Taxonomy" id="2838738"/>
    <lineage>
        <taxon>Bacteria</taxon>
        <taxon>Pseudomonadati</taxon>
        <taxon>Bacteroidota</taxon>
        <taxon>Bacteroidia</taxon>
        <taxon>Bacteroidales</taxon>
        <taxon>Prevotellaceae</taxon>
        <taxon>Prevotella</taxon>
    </lineage>
</organism>
<proteinExistence type="predicted"/>
<keyword evidence="1" id="KW-0812">Transmembrane</keyword>
<evidence type="ECO:0000256" key="1">
    <source>
        <dbReference type="SAM" id="Phobius"/>
    </source>
</evidence>
<sequence>MASIEAIYGRLGVCLGSAVRSSTMSFLIGTAAIVAFSVGSGKMRCVRKAFSKQNPCGLLGYSVPLRCLCE</sequence>
<protein>
    <submittedName>
        <fullName evidence="2">DMT family transporter</fullName>
    </submittedName>
</protein>
<reference evidence="2" key="2">
    <citation type="submission" date="2021-04" db="EMBL/GenBank/DDBJ databases">
        <authorList>
            <person name="Gilroy R."/>
        </authorList>
    </citation>
    <scope>NUCLEOTIDE SEQUENCE</scope>
    <source>
        <strain evidence="2">ChiHecec3B27-8219</strain>
    </source>
</reference>
<dbReference type="EMBL" id="DXBE01000018">
    <property type="protein sequence ID" value="HIZ68596.1"/>
    <property type="molecule type" value="Genomic_DNA"/>
</dbReference>
<evidence type="ECO:0000313" key="3">
    <source>
        <dbReference type="Proteomes" id="UP000824055"/>
    </source>
</evidence>
<name>A0A9D2FXN0_9BACT</name>
<dbReference type="Proteomes" id="UP000824055">
    <property type="component" value="Unassembled WGS sequence"/>
</dbReference>
<evidence type="ECO:0000313" key="2">
    <source>
        <dbReference type="EMBL" id="HIZ68596.1"/>
    </source>
</evidence>
<feature type="transmembrane region" description="Helical" evidence="1">
    <location>
        <begin position="18"/>
        <end position="38"/>
    </location>
</feature>
<dbReference type="AlphaFoldDB" id="A0A9D2FXN0"/>
<gene>
    <name evidence="2" type="ORF">H9966_01725</name>
</gene>
<accession>A0A9D2FXN0</accession>
<comment type="caution">
    <text evidence="2">The sequence shown here is derived from an EMBL/GenBank/DDBJ whole genome shotgun (WGS) entry which is preliminary data.</text>
</comment>